<keyword evidence="4" id="KW-1185">Reference proteome</keyword>
<feature type="region of interest" description="Disordered" evidence="1">
    <location>
        <begin position="173"/>
        <end position="213"/>
    </location>
</feature>
<accession>A0ABS4XC16</accession>
<evidence type="ECO:0000313" key="4">
    <source>
        <dbReference type="Proteomes" id="UP001296993"/>
    </source>
</evidence>
<evidence type="ECO:0000313" key="3">
    <source>
        <dbReference type="EMBL" id="MBP2386015.1"/>
    </source>
</evidence>
<reference evidence="3 4" key="1">
    <citation type="submission" date="2021-03" db="EMBL/GenBank/DDBJ databases">
        <title>Sequencing the genomes of 1000 actinobacteria strains.</title>
        <authorList>
            <person name="Klenk H.-P."/>
        </authorList>
    </citation>
    <scope>NUCLEOTIDE SEQUENCE [LARGE SCALE GENOMIC DNA]</scope>
    <source>
        <strain evidence="3 4">DSM 15797</strain>
    </source>
</reference>
<evidence type="ECO:0000256" key="2">
    <source>
        <dbReference type="SAM" id="Phobius"/>
    </source>
</evidence>
<keyword evidence="2" id="KW-0812">Transmembrane</keyword>
<gene>
    <name evidence="3" type="ORF">JOF47_001526</name>
</gene>
<protein>
    <submittedName>
        <fullName evidence="3">Uncharacterized protein</fullName>
    </submittedName>
</protein>
<comment type="caution">
    <text evidence="3">The sequence shown here is derived from an EMBL/GenBank/DDBJ whole genome shotgun (WGS) entry which is preliminary data.</text>
</comment>
<organism evidence="3 4">
    <name type="scientific">Paeniglutamicibacter kerguelensis</name>
    <dbReference type="NCBI Taxonomy" id="254788"/>
    <lineage>
        <taxon>Bacteria</taxon>
        <taxon>Bacillati</taxon>
        <taxon>Actinomycetota</taxon>
        <taxon>Actinomycetes</taxon>
        <taxon>Micrococcales</taxon>
        <taxon>Micrococcaceae</taxon>
        <taxon>Paeniglutamicibacter</taxon>
    </lineage>
</organism>
<dbReference type="EMBL" id="JAGIOF010000001">
    <property type="protein sequence ID" value="MBP2386015.1"/>
    <property type="molecule type" value="Genomic_DNA"/>
</dbReference>
<evidence type="ECO:0000256" key="1">
    <source>
        <dbReference type="SAM" id="MobiDB-lite"/>
    </source>
</evidence>
<keyword evidence="2" id="KW-0472">Membrane</keyword>
<dbReference type="Proteomes" id="UP001296993">
    <property type="component" value="Unassembled WGS sequence"/>
</dbReference>
<feature type="transmembrane region" description="Helical" evidence="2">
    <location>
        <begin position="104"/>
        <end position="126"/>
    </location>
</feature>
<feature type="transmembrane region" description="Helical" evidence="2">
    <location>
        <begin position="138"/>
        <end position="156"/>
    </location>
</feature>
<feature type="transmembrane region" description="Helical" evidence="2">
    <location>
        <begin position="20"/>
        <end position="40"/>
    </location>
</feature>
<sequence>MMSSEEMEPVTSTPARAQVVVAVGMCVAIWWPSFTLGAWGRLFFDQVLSVWAAATAALLVVIFRRDGGRYRTRRVVALLVPSLWLVLAIAGTNDGGTLDVLTDILGSTVAVVGIPATMWVLSRIIWPELGSGLTMGRRVLVLASVLFIAVSAYLLGVNNAAFMTCEDFTVSGNSEPAGCASEPRDQDRSRGSAPAPVVPAQTVLDPIWGGPHA</sequence>
<feature type="transmembrane region" description="Helical" evidence="2">
    <location>
        <begin position="75"/>
        <end position="92"/>
    </location>
</feature>
<keyword evidence="2" id="KW-1133">Transmembrane helix</keyword>
<name>A0ABS4XC16_9MICC</name>
<proteinExistence type="predicted"/>
<feature type="transmembrane region" description="Helical" evidence="2">
    <location>
        <begin position="46"/>
        <end position="63"/>
    </location>
</feature>